<organism evidence="3 4">
    <name type="scientific">Deinococcus metalli</name>
    <dbReference type="NCBI Taxonomy" id="1141878"/>
    <lineage>
        <taxon>Bacteria</taxon>
        <taxon>Thermotogati</taxon>
        <taxon>Deinococcota</taxon>
        <taxon>Deinococci</taxon>
        <taxon>Deinococcales</taxon>
        <taxon>Deinococcaceae</taxon>
        <taxon>Deinococcus</taxon>
    </lineage>
</organism>
<reference evidence="2" key="1">
    <citation type="journal article" date="2014" name="Int. J. Syst. Evol. Microbiol.">
        <title>Complete genome of a new Firmicutes species belonging to the dominant human colonic microbiota ('Ruminococcus bicirculans') reveals two chromosomes and a selective capacity to utilize plant glucans.</title>
        <authorList>
            <consortium name="NISC Comparative Sequencing Program"/>
            <person name="Wegmann U."/>
            <person name="Louis P."/>
            <person name="Goesmann A."/>
            <person name="Henrissat B."/>
            <person name="Duncan S.H."/>
            <person name="Flint H.J."/>
        </authorList>
    </citation>
    <scope>NUCLEOTIDE SEQUENCE</scope>
    <source>
        <strain evidence="2">CGMCC 1.18437</strain>
    </source>
</reference>
<dbReference type="EMBL" id="JACHFK010000007">
    <property type="protein sequence ID" value="MBB5377526.1"/>
    <property type="molecule type" value="Genomic_DNA"/>
</dbReference>
<dbReference type="Proteomes" id="UP000539473">
    <property type="component" value="Unassembled WGS sequence"/>
</dbReference>
<feature type="chain" id="PRO_5031195994" description="Copper chaperone PCu(A)C" evidence="1">
    <location>
        <begin position="26"/>
        <end position="165"/>
    </location>
</feature>
<dbReference type="PANTHER" id="PTHR36302:SF1">
    <property type="entry name" value="COPPER CHAPERONE PCU(A)C"/>
    <property type="match status" value="1"/>
</dbReference>
<comment type="caution">
    <text evidence="3">The sequence shown here is derived from an EMBL/GenBank/DDBJ whole genome shotgun (WGS) entry which is preliminary data.</text>
</comment>
<reference evidence="2" key="4">
    <citation type="submission" date="2024-05" db="EMBL/GenBank/DDBJ databases">
        <authorList>
            <person name="Sun Q."/>
            <person name="Zhou Y."/>
        </authorList>
    </citation>
    <scope>NUCLEOTIDE SEQUENCE</scope>
    <source>
        <strain evidence="2">CGMCC 1.18437</strain>
    </source>
</reference>
<dbReference type="Pfam" id="PF04314">
    <property type="entry name" value="PCuAC"/>
    <property type="match status" value="1"/>
</dbReference>
<dbReference type="InterPro" id="IPR007410">
    <property type="entry name" value="LpqE-like"/>
</dbReference>
<accession>A0A7W8NQ52</accession>
<keyword evidence="5" id="KW-1185">Reference proteome</keyword>
<dbReference type="SUPFAM" id="SSF110087">
    <property type="entry name" value="DR1885-like metal-binding protein"/>
    <property type="match status" value="1"/>
</dbReference>
<evidence type="ECO:0000313" key="3">
    <source>
        <dbReference type="EMBL" id="MBB5377526.1"/>
    </source>
</evidence>
<reference evidence="5" key="2">
    <citation type="journal article" date="2019" name="Int. J. Syst. Evol. Microbiol.">
        <title>The Global Catalogue of Microorganisms (GCM) 10K type strain sequencing project: providing services to taxonomists for standard genome sequencing and annotation.</title>
        <authorList>
            <consortium name="The Broad Institute Genomics Platform"/>
            <consortium name="The Broad Institute Genome Sequencing Center for Infectious Disease"/>
            <person name="Wu L."/>
            <person name="Ma J."/>
        </authorList>
    </citation>
    <scope>NUCLEOTIDE SEQUENCE [LARGE SCALE GENOMIC DNA]</scope>
    <source>
        <strain evidence="5">CGMCC 1.18437</strain>
    </source>
</reference>
<dbReference type="AlphaFoldDB" id="A0A7W8NQ52"/>
<evidence type="ECO:0000313" key="2">
    <source>
        <dbReference type="EMBL" id="GHF51108.1"/>
    </source>
</evidence>
<name>A0A7W8NQ52_9DEIO</name>
<reference evidence="3 4" key="3">
    <citation type="submission" date="2020-08" db="EMBL/GenBank/DDBJ databases">
        <title>Genomic Encyclopedia of Type Strains, Phase IV (KMG-IV): sequencing the most valuable type-strain genomes for metagenomic binning, comparative biology and taxonomic classification.</title>
        <authorList>
            <person name="Goeker M."/>
        </authorList>
    </citation>
    <scope>NUCLEOTIDE SEQUENCE [LARGE SCALE GENOMIC DNA]</scope>
    <source>
        <strain evidence="3 4">DSM 27521</strain>
    </source>
</reference>
<dbReference type="InterPro" id="IPR058248">
    <property type="entry name" value="Lxx211020-like"/>
</dbReference>
<dbReference type="PANTHER" id="PTHR36302">
    <property type="entry name" value="BLR7088 PROTEIN"/>
    <property type="match status" value="1"/>
</dbReference>
<dbReference type="Proteomes" id="UP000619376">
    <property type="component" value="Unassembled WGS sequence"/>
</dbReference>
<gene>
    <name evidence="2" type="ORF">GCM10017781_29550</name>
    <name evidence="3" type="ORF">HNQ07_003018</name>
</gene>
<evidence type="ECO:0000313" key="5">
    <source>
        <dbReference type="Proteomes" id="UP000619376"/>
    </source>
</evidence>
<dbReference type="InterPro" id="IPR036182">
    <property type="entry name" value="PCuAC_sf"/>
</dbReference>
<keyword evidence="1" id="KW-0732">Signal</keyword>
<evidence type="ECO:0000313" key="4">
    <source>
        <dbReference type="Proteomes" id="UP000539473"/>
    </source>
</evidence>
<evidence type="ECO:0008006" key="6">
    <source>
        <dbReference type="Google" id="ProtNLM"/>
    </source>
</evidence>
<dbReference type="RefSeq" id="WP_184113166.1">
    <property type="nucleotide sequence ID" value="NZ_BNAJ01000007.1"/>
</dbReference>
<proteinExistence type="predicted"/>
<dbReference type="EMBL" id="BNAJ01000007">
    <property type="protein sequence ID" value="GHF51108.1"/>
    <property type="molecule type" value="Genomic_DNA"/>
</dbReference>
<feature type="signal peptide" evidence="1">
    <location>
        <begin position="1"/>
        <end position="25"/>
    </location>
</feature>
<dbReference type="Gene3D" id="2.60.40.1890">
    <property type="entry name" value="PCu(A)C copper chaperone"/>
    <property type="match status" value="1"/>
</dbReference>
<evidence type="ECO:0000256" key="1">
    <source>
        <dbReference type="SAM" id="SignalP"/>
    </source>
</evidence>
<protein>
    <recommendedName>
        <fullName evidence="6">Copper chaperone PCu(A)C</fullName>
    </recommendedName>
</protein>
<sequence length="165" mass="16852">MSDRSPISVLRTLLALGAVTAPALAHPAGHSMPMPAPAAKAATPLPLTVTQARVVAVPPGISDTSVFLTLNNPGAQPVVLTAARSGVAAHAMLMQTVKDARGLTGMKAAPSLTVPARGSLVLDDLGPHVMLMGLTRPLKPGEVVTVILSDRAGRTLTVRATVRKP</sequence>